<gene>
    <name evidence="1" type="ORF">L2E82_27970</name>
</gene>
<dbReference type="EMBL" id="CM042013">
    <property type="protein sequence ID" value="KAI3737952.1"/>
    <property type="molecule type" value="Genomic_DNA"/>
</dbReference>
<sequence length="147" mass="15500">MSRAPSRSGIRKLVPSQVEGGENRGGSGDTNDKPPSFQHVAQRPPSLIQNHGIQDPNAIPPSLNAVNPHQSASGAELLKAQDETVTENPPSASGAELLKAQDETVTEKPPSASGAELLKAQDETVTEKPPWASGLSHGDERQLETDK</sequence>
<evidence type="ECO:0000313" key="1">
    <source>
        <dbReference type="EMBL" id="KAI3737952.1"/>
    </source>
</evidence>
<reference evidence="1 2" key="2">
    <citation type="journal article" date="2022" name="Mol. Ecol. Resour.">
        <title>The genomes of chicory, endive, great burdock and yacon provide insights into Asteraceae paleo-polyploidization history and plant inulin production.</title>
        <authorList>
            <person name="Fan W."/>
            <person name="Wang S."/>
            <person name="Wang H."/>
            <person name="Wang A."/>
            <person name="Jiang F."/>
            <person name="Liu H."/>
            <person name="Zhao H."/>
            <person name="Xu D."/>
            <person name="Zhang Y."/>
        </authorList>
    </citation>
    <scope>NUCLEOTIDE SEQUENCE [LARGE SCALE GENOMIC DNA]</scope>
    <source>
        <strain evidence="2">cv. Punajuju</strain>
        <tissue evidence="1">Leaves</tissue>
    </source>
</reference>
<organism evidence="1 2">
    <name type="scientific">Cichorium intybus</name>
    <name type="common">Chicory</name>
    <dbReference type="NCBI Taxonomy" id="13427"/>
    <lineage>
        <taxon>Eukaryota</taxon>
        <taxon>Viridiplantae</taxon>
        <taxon>Streptophyta</taxon>
        <taxon>Embryophyta</taxon>
        <taxon>Tracheophyta</taxon>
        <taxon>Spermatophyta</taxon>
        <taxon>Magnoliopsida</taxon>
        <taxon>eudicotyledons</taxon>
        <taxon>Gunneridae</taxon>
        <taxon>Pentapetalae</taxon>
        <taxon>asterids</taxon>
        <taxon>campanulids</taxon>
        <taxon>Asterales</taxon>
        <taxon>Asteraceae</taxon>
        <taxon>Cichorioideae</taxon>
        <taxon>Cichorieae</taxon>
        <taxon>Cichoriinae</taxon>
        <taxon>Cichorium</taxon>
    </lineage>
</organism>
<accession>A0ACB9CV45</accession>
<keyword evidence="2" id="KW-1185">Reference proteome</keyword>
<protein>
    <submittedName>
        <fullName evidence="1">Uncharacterized protein</fullName>
    </submittedName>
</protein>
<comment type="caution">
    <text evidence="1">The sequence shown here is derived from an EMBL/GenBank/DDBJ whole genome shotgun (WGS) entry which is preliminary data.</text>
</comment>
<evidence type="ECO:0000313" key="2">
    <source>
        <dbReference type="Proteomes" id="UP001055811"/>
    </source>
</evidence>
<reference evidence="2" key="1">
    <citation type="journal article" date="2022" name="Mol. Ecol. Resour.">
        <title>The genomes of chicory, endive, great burdock and yacon provide insights into Asteraceae palaeo-polyploidization history and plant inulin production.</title>
        <authorList>
            <person name="Fan W."/>
            <person name="Wang S."/>
            <person name="Wang H."/>
            <person name="Wang A."/>
            <person name="Jiang F."/>
            <person name="Liu H."/>
            <person name="Zhao H."/>
            <person name="Xu D."/>
            <person name="Zhang Y."/>
        </authorList>
    </citation>
    <scope>NUCLEOTIDE SEQUENCE [LARGE SCALE GENOMIC DNA]</scope>
    <source>
        <strain evidence="2">cv. Punajuju</strain>
    </source>
</reference>
<name>A0ACB9CV45_CICIN</name>
<proteinExistence type="predicted"/>
<dbReference type="Proteomes" id="UP001055811">
    <property type="component" value="Linkage Group LG05"/>
</dbReference>